<evidence type="ECO:0000259" key="6">
    <source>
        <dbReference type="Pfam" id="PF01061"/>
    </source>
</evidence>
<gene>
    <name evidence="7" type="ORF">MQN93_08330</name>
</gene>
<dbReference type="PANTHER" id="PTHR43229:SF6">
    <property type="entry name" value="ABC-TYPE MULTIDRUG TRANSPORT SYSTEM, PERMEASE COMPONENT"/>
    <property type="match status" value="1"/>
</dbReference>
<protein>
    <submittedName>
        <fullName evidence="7">ABC transporter permease</fullName>
    </submittedName>
</protein>
<keyword evidence="4 5" id="KW-0472">Membrane</keyword>
<keyword evidence="2 5" id="KW-0812">Transmembrane</keyword>
<feature type="domain" description="ABC-2 type transporter transmembrane" evidence="6">
    <location>
        <begin position="8"/>
        <end position="191"/>
    </location>
</feature>
<evidence type="ECO:0000256" key="5">
    <source>
        <dbReference type="SAM" id="Phobius"/>
    </source>
</evidence>
<feature type="transmembrane region" description="Helical" evidence="5">
    <location>
        <begin position="206"/>
        <end position="230"/>
    </location>
</feature>
<proteinExistence type="predicted"/>
<feature type="transmembrane region" description="Helical" evidence="5">
    <location>
        <begin position="129"/>
        <end position="150"/>
    </location>
</feature>
<reference evidence="7" key="1">
    <citation type="submission" date="2022-03" db="EMBL/GenBank/DDBJ databases">
        <title>Streptomyces 7R015 and 7R016 isolated from Barleria lupulina in Thailand.</title>
        <authorList>
            <person name="Kanchanasin P."/>
            <person name="Phongsopitanun W."/>
            <person name="Tanasupawat S."/>
        </authorList>
    </citation>
    <scope>NUCLEOTIDE SEQUENCE</scope>
    <source>
        <strain evidence="7">7R016</strain>
    </source>
</reference>
<evidence type="ECO:0000313" key="8">
    <source>
        <dbReference type="Proteomes" id="UP001165270"/>
    </source>
</evidence>
<organism evidence="7 8">
    <name type="scientific">Streptomyces spinosisporus</name>
    <dbReference type="NCBI Taxonomy" id="2927582"/>
    <lineage>
        <taxon>Bacteria</taxon>
        <taxon>Bacillati</taxon>
        <taxon>Actinomycetota</taxon>
        <taxon>Actinomycetes</taxon>
        <taxon>Kitasatosporales</taxon>
        <taxon>Streptomycetaceae</taxon>
        <taxon>Streptomyces</taxon>
    </lineage>
</organism>
<dbReference type="EMBL" id="JALDAX010000003">
    <property type="protein sequence ID" value="MCI3239729.1"/>
    <property type="molecule type" value="Genomic_DNA"/>
</dbReference>
<dbReference type="PANTHER" id="PTHR43229">
    <property type="entry name" value="NODULATION PROTEIN J"/>
    <property type="match status" value="1"/>
</dbReference>
<evidence type="ECO:0000256" key="1">
    <source>
        <dbReference type="ARBA" id="ARBA00004141"/>
    </source>
</evidence>
<name>A0ABS9XCG0_9ACTN</name>
<dbReference type="InterPro" id="IPR051784">
    <property type="entry name" value="Nod_factor_ABC_transporter"/>
</dbReference>
<evidence type="ECO:0000256" key="3">
    <source>
        <dbReference type="ARBA" id="ARBA00022989"/>
    </source>
</evidence>
<feature type="transmembrane region" description="Helical" evidence="5">
    <location>
        <begin position="88"/>
        <end position="114"/>
    </location>
</feature>
<feature type="transmembrane region" description="Helical" evidence="5">
    <location>
        <begin position="43"/>
        <end position="67"/>
    </location>
</feature>
<feature type="transmembrane region" description="Helical" evidence="5">
    <location>
        <begin position="162"/>
        <end position="182"/>
    </location>
</feature>
<dbReference type="InterPro" id="IPR013525">
    <property type="entry name" value="ABC2_TM"/>
</dbReference>
<evidence type="ECO:0000256" key="2">
    <source>
        <dbReference type="ARBA" id="ARBA00022692"/>
    </source>
</evidence>
<dbReference type="Proteomes" id="UP001165270">
    <property type="component" value="Unassembled WGS sequence"/>
</dbReference>
<comment type="caution">
    <text evidence="7">The sequence shown here is derived from an EMBL/GenBank/DDBJ whole genome shotgun (WGS) entry which is preliminary data.</text>
</comment>
<dbReference type="RefSeq" id="WP_242708958.1">
    <property type="nucleotide sequence ID" value="NZ_JALDAX010000003.1"/>
</dbReference>
<dbReference type="Pfam" id="PF01061">
    <property type="entry name" value="ABC2_membrane"/>
    <property type="match status" value="1"/>
</dbReference>
<accession>A0ABS9XCG0</accession>
<keyword evidence="8" id="KW-1185">Reference proteome</keyword>
<evidence type="ECO:0000256" key="4">
    <source>
        <dbReference type="ARBA" id="ARBA00023136"/>
    </source>
</evidence>
<evidence type="ECO:0000313" key="7">
    <source>
        <dbReference type="EMBL" id="MCI3239729.1"/>
    </source>
</evidence>
<sequence length="237" mass="24772">MIGYIRLEILRLIRNGGYLMMSLVMPVGLYLTVAGGGPDQESLARSMVGAAAFGALGVVITNGTGIAEDRALGWLRQLRLTPLSPAQVVVARGAVATCLGIMPIVVIGLVGALYKGVHLSAGTWLEVFVLLWVGIAPLAMLGIGIGYLFPAQLAQIAGTLSYLSLTLLGGLMLPVASLPSWAQPLSKETPVFRYAELSWDAAKGSAFSASGVAVLGVWTVLLAAFAAYAYRRGGRRA</sequence>
<comment type="subcellular location">
    <subcellularLocation>
        <location evidence="1">Membrane</location>
        <topology evidence="1">Multi-pass membrane protein</topology>
    </subcellularLocation>
</comment>
<feature type="transmembrane region" description="Helical" evidence="5">
    <location>
        <begin position="12"/>
        <end position="31"/>
    </location>
</feature>
<keyword evidence="3 5" id="KW-1133">Transmembrane helix</keyword>